<keyword evidence="5" id="KW-1185">Reference proteome</keyword>
<dbReference type="InterPro" id="IPR050879">
    <property type="entry name" value="Acyltransferase_3"/>
</dbReference>
<dbReference type="EMBL" id="JBHLWQ010000166">
    <property type="protein sequence ID" value="MFC0202060.1"/>
    <property type="molecule type" value="Genomic_DNA"/>
</dbReference>
<feature type="transmembrane region" description="Helical" evidence="1">
    <location>
        <begin position="348"/>
        <end position="369"/>
    </location>
</feature>
<dbReference type="Proteomes" id="UP001589795">
    <property type="component" value="Unassembled WGS sequence"/>
</dbReference>
<dbReference type="EC" id="2.3.1.-" evidence="4"/>
<dbReference type="GO" id="GO:0016746">
    <property type="term" value="F:acyltransferase activity"/>
    <property type="evidence" value="ECO:0007669"/>
    <property type="project" value="UniProtKB-KW"/>
</dbReference>
<dbReference type="RefSeq" id="WP_265508866.1">
    <property type="nucleotide sequence ID" value="NZ_JAOTBE010000128.1"/>
</dbReference>
<protein>
    <submittedName>
        <fullName evidence="4">Acyltransferase family protein</fullName>
        <ecNumber evidence="4">2.3.1.-</ecNumber>
    </submittedName>
</protein>
<sequence>MRYRPEIDGLRAVAVLPVMFFHAGFTTFRGGFVGVDVFFVISGYLITTIVMGDLAEGRFSLAQFYARRARRILPALFVIVTACIPFAWLWMTPDQFEAFGESVIAVLLFVSNIHFWQESGYFAAAADLMPLLHTWSLAVEEQFYMIFPLLLIVAWRLGRTVIFGLFLLLATVSLVWAEMQWHFAPPASFFLSHTRAWELLIGSLCALVLFKRSLPANNWLAGLGLAMIVAAITKFAPWTEIPGIKGLVPVLGAALIILFGSPGTQVARLLSMRGFVGIGLISYSTYLWHQPLFAFARLRSAEGPSPVVLLALCAASLFLGWITWWLVEIPWRRRGNVSLRSQKVSSAAAAALAVALFGFGVSAAVTNGLPQRFPDGPRQQFTEGRWSRNCLFQARGGRVDFPTEECIFGEGSFKIAILGDSIAASLAPAVIDRFRDMDVEIHQLTHGMCMPAVRTIATTPLAVACADYTERAVQYLEEMGVDLVVTAASWPDFGQSTLYDGQSISDMTNAQRDLVADDIESTLKRLDAPVLMIMPYPHADFWILDTAARHYLSDGELIKELAVPLEQFMAENAVALDVLSRVEDVNIAKVFAHEAMCDSEQCYFLQDQKLILSDNQHLTRYGAEKILALPSFNHAVTNIFHDAGRIPASRENWASD</sequence>
<feature type="domain" description="Acyltransferase 3" evidence="2">
    <location>
        <begin position="5"/>
        <end position="325"/>
    </location>
</feature>
<feature type="transmembrane region" description="Helical" evidence="1">
    <location>
        <begin position="72"/>
        <end position="91"/>
    </location>
</feature>
<feature type="transmembrane region" description="Helical" evidence="1">
    <location>
        <begin position="270"/>
        <end position="288"/>
    </location>
</feature>
<dbReference type="InterPro" id="IPR002656">
    <property type="entry name" value="Acyl_transf_3_dom"/>
</dbReference>
<evidence type="ECO:0000313" key="4">
    <source>
        <dbReference type="EMBL" id="MFC0202060.1"/>
    </source>
</evidence>
<evidence type="ECO:0000256" key="1">
    <source>
        <dbReference type="SAM" id="Phobius"/>
    </source>
</evidence>
<organism evidence="4 5">
    <name type="scientific">Paracoccus rhizosphaerae</name>
    <dbReference type="NCBI Taxonomy" id="1133347"/>
    <lineage>
        <taxon>Bacteria</taxon>
        <taxon>Pseudomonadati</taxon>
        <taxon>Pseudomonadota</taxon>
        <taxon>Alphaproteobacteria</taxon>
        <taxon>Rhodobacterales</taxon>
        <taxon>Paracoccaceae</taxon>
        <taxon>Paracoccus</taxon>
    </lineage>
</organism>
<feature type="transmembrane region" description="Helical" evidence="1">
    <location>
        <begin position="308"/>
        <end position="327"/>
    </location>
</feature>
<keyword evidence="1" id="KW-0472">Membrane</keyword>
<keyword evidence="1" id="KW-1133">Transmembrane helix</keyword>
<dbReference type="PANTHER" id="PTHR23028">
    <property type="entry name" value="ACETYLTRANSFERASE"/>
    <property type="match status" value="1"/>
</dbReference>
<accession>A0ABV6CMU7</accession>
<name>A0ABV6CMU7_9RHOB</name>
<feature type="transmembrane region" description="Helical" evidence="1">
    <location>
        <begin position="244"/>
        <end position="263"/>
    </location>
</feature>
<feature type="transmembrane region" description="Helical" evidence="1">
    <location>
        <begin position="144"/>
        <end position="177"/>
    </location>
</feature>
<feature type="domain" description="SGNH" evidence="3">
    <location>
        <begin position="400"/>
        <end position="626"/>
    </location>
</feature>
<feature type="transmembrane region" description="Helical" evidence="1">
    <location>
        <begin position="219"/>
        <end position="238"/>
    </location>
</feature>
<evidence type="ECO:0000259" key="2">
    <source>
        <dbReference type="Pfam" id="PF01757"/>
    </source>
</evidence>
<feature type="transmembrane region" description="Helical" evidence="1">
    <location>
        <begin position="7"/>
        <end position="25"/>
    </location>
</feature>
<evidence type="ECO:0000259" key="3">
    <source>
        <dbReference type="Pfam" id="PF19040"/>
    </source>
</evidence>
<dbReference type="Pfam" id="PF19040">
    <property type="entry name" value="SGNH"/>
    <property type="match status" value="1"/>
</dbReference>
<comment type="caution">
    <text evidence="4">The sequence shown here is derived from an EMBL/GenBank/DDBJ whole genome shotgun (WGS) entry which is preliminary data.</text>
</comment>
<feature type="transmembrane region" description="Helical" evidence="1">
    <location>
        <begin position="189"/>
        <end position="210"/>
    </location>
</feature>
<reference evidence="4 5" key="1">
    <citation type="submission" date="2024-09" db="EMBL/GenBank/DDBJ databases">
        <authorList>
            <person name="Sun Q."/>
            <person name="Mori K."/>
        </authorList>
    </citation>
    <scope>NUCLEOTIDE SEQUENCE [LARGE SCALE GENOMIC DNA]</scope>
    <source>
        <strain evidence="4 5">CCM 7904</strain>
    </source>
</reference>
<dbReference type="PANTHER" id="PTHR23028:SF53">
    <property type="entry name" value="ACYL_TRANSF_3 DOMAIN-CONTAINING PROTEIN"/>
    <property type="match status" value="1"/>
</dbReference>
<dbReference type="InterPro" id="IPR043968">
    <property type="entry name" value="SGNH"/>
</dbReference>
<dbReference type="Pfam" id="PF01757">
    <property type="entry name" value="Acyl_transf_3"/>
    <property type="match status" value="1"/>
</dbReference>
<evidence type="ECO:0000313" key="5">
    <source>
        <dbReference type="Proteomes" id="UP001589795"/>
    </source>
</evidence>
<keyword evidence="4" id="KW-0012">Acyltransferase</keyword>
<keyword evidence="4" id="KW-0808">Transferase</keyword>
<gene>
    <name evidence="4" type="ORF">ACFFIZ_17540</name>
</gene>
<feature type="transmembrane region" description="Helical" evidence="1">
    <location>
        <begin position="31"/>
        <end position="51"/>
    </location>
</feature>
<proteinExistence type="predicted"/>
<keyword evidence="1" id="KW-0812">Transmembrane</keyword>